<keyword evidence="3 6" id="KW-1133">Transmembrane helix</keyword>
<evidence type="ECO:0000256" key="4">
    <source>
        <dbReference type="ARBA" id="ARBA00023136"/>
    </source>
</evidence>
<feature type="transmembrane region" description="Helical" evidence="6">
    <location>
        <begin position="153"/>
        <end position="173"/>
    </location>
</feature>
<dbReference type="Proteomes" id="UP000694888">
    <property type="component" value="Unplaced"/>
</dbReference>
<feature type="transmembrane region" description="Helical" evidence="6">
    <location>
        <begin position="261"/>
        <end position="281"/>
    </location>
</feature>
<gene>
    <name evidence="9" type="primary">LOC101864442</name>
</gene>
<feature type="region of interest" description="Disordered" evidence="5">
    <location>
        <begin position="337"/>
        <end position="375"/>
    </location>
</feature>
<feature type="transmembrane region" description="Helical" evidence="6">
    <location>
        <begin position="30"/>
        <end position="59"/>
    </location>
</feature>
<feature type="transmembrane region" description="Helical" evidence="6">
    <location>
        <begin position="212"/>
        <end position="231"/>
    </location>
</feature>
<protein>
    <submittedName>
        <fullName evidence="9">Uncharacterized protein LOC101864442</fullName>
    </submittedName>
</protein>
<dbReference type="Pfam" id="PF00001">
    <property type="entry name" value="7tm_1"/>
    <property type="match status" value="1"/>
</dbReference>
<dbReference type="InterPro" id="IPR017452">
    <property type="entry name" value="GPCR_Rhodpsn_7TM"/>
</dbReference>
<evidence type="ECO:0000256" key="3">
    <source>
        <dbReference type="ARBA" id="ARBA00022989"/>
    </source>
</evidence>
<dbReference type="PANTHER" id="PTHR46641">
    <property type="entry name" value="FMRFAMIDE RECEPTOR-RELATED"/>
    <property type="match status" value="1"/>
</dbReference>
<keyword evidence="4 6" id="KW-0472">Membrane</keyword>
<evidence type="ECO:0000313" key="9">
    <source>
        <dbReference type="RefSeq" id="XP_012935007.2"/>
    </source>
</evidence>
<evidence type="ECO:0000256" key="2">
    <source>
        <dbReference type="ARBA" id="ARBA00022692"/>
    </source>
</evidence>
<dbReference type="RefSeq" id="XP_012935007.2">
    <property type="nucleotide sequence ID" value="XM_013079553.2"/>
</dbReference>
<organism evidence="8 9">
    <name type="scientific">Aplysia californica</name>
    <name type="common">California sea hare</name>
    <dbReference type="NCBI Taxonomy" id="6500"/>
    <lineage>
        <taxon>Eukaryota</taxon>
        <taxon>Metazoa</taxon>
        <taxon>Spiralia</taxon>
        <taxon>Lophotrochozoa</taxon>
        <taxon>Mollusca</taxon>
        <taxon>Gastropoda</taxon>
        <taxon>Heterobranchia</taxon>
        <taxon>Euthyneura</taxon>
        <taxon>Tectipleura</taxon>
        <taxon>Aplysiida</taxon>
        <taxon>Aplysioidea</taxon>
        <taxon>Aplysiidae</taxon>
        <taxon>Aplysia</taxon>
    </lineage>
</organism>
<keyword evidence="8" id="KW-1185">Reference proteome</keyword>
<evidence type="ECO:0000259" key="7">
    <source>
        <dbReference type="PROSITE" id="PS50262"/>
    </source>
</evidence>
<accession>A0ABM0ZV03</accession>
<dbReference type="GeneID" id="101864442"/>
<comment type="subcellular location">
    <subcellularLocation>
        <location evidence="1">Membrane</location>
    </subcellularLocation>
</comment>
<feature type="transmembrane region" description="Helical" evidence="6">
    <location>
        <begin position="115"/>
        <end position="133"/>
    </location>
</feature>
<name>A0ABM0ZV03_APLCA</name>
<feature type="domain" description="G-protein coupled receptors family 1 profile" evidence="7">
    <location>
        <begin position="50"/>
        <end position="324"/>
    </location>
</feature>
<evidence type="ECO:0000256" key="6">
    <source>
        <dbReference type="SAM" id="Phobius"/>
    </source>
</evidence>
<sequence>MPFWENVSSTTSTKDGIPLPGLIGDGAAKIILVVHLVVMGQIVSVFGIIANTINIVVFFKQGFNESTTISLFALAVGDLCALLILQWFTLCINPWFSQLPLSFSPLEIQSLTAGYPRICFVRITGWITAFVAFERCLSVVVPLKVKSIITTRVAALVNILVFFFSFCSMVPVYSTAYYDWKFYPQQNRSLMGIFFTTNKDAVLGVSLFITDFFGPLTSFTIVIICTCVISLELRKKAKWRHHTSSKAIISGQKNFGKENRVVIMVTIISILFIVSATPMTASLTARALIPELNIIGRYKNLSWLSASVSFLMETVNSSVNIFVYYRMSTKWVRHLNNGPEEEDEESSTSSSDRSRLGRPPSRVNITNKKEARKQR</sequence>
<dbReference type="PANTHER" id="PTHR46641:SF2">
    <property type="entry name" value="FMRFAMIDE RECEPTOR"/>
    <property type="match status" value="1"/>
</dbReference>
<evidence type="ECO:0000313" key="8">
    <source>
        <dbReference type="Proteomes" id="UP000694888"/>
    </source>
</evidence>
<dbReference type="PROSITE" id="PS50262">
    <property type="entry name" value="G_PROTEIN_RECEP_F1_2"/>
    <property type="match status" value="1"/>
</dbReference>
<dbReference type="SUPFAM" id="SSF81321">
    <property type="entry name" value="Family A G protein-coupled receptor-like"/>
    <property type="match status" value="1"/>
</dbReference>
<reference evidence="9" key="1">
    <citation type="submission" date="2025-08" db="UniProtKB">
        <authorList>
            <consortium name="RefSeq"/>
        </authorList>
    </citation>
    <scope>IDENTIFICATION</scope>
</reference>
<dbReference type="Gene3D" id="1.20.1070.10">
    <property type="entry name" value="Rhodopsin 7-helix transmembrane proteins"/>
    <property type="match status" value="1"/>
</dbReference>
<feature type="transmembrane region" description="Helical" evidence="6">
    <location>
        <begin position="301"/>
        <end position="325"/>
    </location>
</feature>
<dbReference type="InterPro" id="IPR052954">
    <property type="entry name" value="GPCR-Ligand_Int"/>
</dbReference>
<feature type="transmembrane region" description="Helical" evidence="6">
    <location>
        <begin position="71"/>
        <end position="95"/>
    </location>
</feature>
<evidence type="ECO:0000256" key="1">
    <source>
        <dbReference type="ARBA" id="ARBA00004370"/>
    </source>
</evidence>
<keyword evidence="2 6" id="KW-0812">Transmembrane</keyword>
<evidence type="ECO:0000256" key="5">
    <source>
        <dbReference type="SAM" id="MobiDB-lite"/>
    </source>
</evidence>
<proteinExistence type="predicted"/>
<dbReference type="InterPro" id="IPR000276">
    <property type="entry name" value="GPCR_Rhodpsn"/>
</dbReference>